<reference evidence="1 2" key="1">
    <citation type="journal article" date="2018" name="Mol. Biol. Evol.">
        <title>Broad Genomic Sampling Reveals a Smut Pathogenic Ancestry of the Fungal Clade Ustilaginomycotina.</title>
        <authorList>
            <person name="Kijpornyongpan T."/>
            <person name="Mondo S.J."/>
            <person name="Barry K."/>
            <person name="Sandor L."/>
            <person name="Lee J."/>
            <person name="Lipzen A."/>
            <person name="Pangilinan J."/>
            <person name="LaButti K."/>
            <person name="Hainaut M."/>
            <person name="Henrissat B."/>
            <person name="Grigoriev I.V."/>
            <person name="Spatafora J.W."/>
            <person name="Aime M.C."/>
        </authorList>
    </citation>
    <scope>NUCLEOTIDE SEQUENCE [LARGE SCALE GENOMIC DNA]</scope>
    <source>
        <strain evidence="1 2">MCA 3645</strain>
    </source>
</reference>
<keyword evidence="2" id="KW-1185">Reference proteome</keyword>
<evidence type="ECO:0000313" key="1">
    <source>
        <dbReference type="EMBL" id="PWY98605.1"/>
    </source>
</evidence>
<dbReference type="EMBL" id="KZ819198">
    <property type="protein sequence ID" value="PWY98605.1"/>
    <property type="molecule type" value="Genomic_DNA"/>
</dbReference>
<proteinExistence type="predicted"/>
<dbReference type="InParanoid" id="A0A317XJY9"/>
<gene>
    <name evidence="1" type="ORF">BCV70DRAFT_34419</name>
</gene>
<name>A0A317XJY9_9BASI</name>
<accession>A0A317XJY9</accession>
<sequence length="165" mass="18256">MRASRYRLHPASSGNNSALSLSLSLLVSLSLLSRLVSPLFAIRFSLLAPCAYTVRHATVHCLPEYSTVLYYCTVVGNVESMPQLRSLARSLVRYVTAGPVRRFGSYYCTVLYSHSMHALSLSLSLSRVLSCNVTPVRCFCPLCNTLSVALPDRIRSLVTPLRLSR</sequence>
<organism evidence="1 2">
    <name type="scientific">Testicularia cyperi</name>
    <dbReference type="NCBI Taxonomy" id="1882483"/>
    <lineage>
        <taxon>Eukaryota</taxon>
        <taxon>Fungi</taxon>
        <taxon>Dikarya</taxon>
        <taxon>Basidiomycota</taxon>
        <taxon>Ustilaginomycotina</taxon>
        <taxon>Ustilaginomycetes</taxon>
        <taxon>Ustilaginales</taxon>
        <taxon>Anthracoideaceae</taxon>
        <taxon>Testicularia</taxon>
    </lineage>
</organism>
<protein>
    <submittedName>
        <fullName evidence="1">Uncharacterized protein</fullName>
    </submittedName>
</protein>
<dbReference type="Proteomes" id="UP000246740">
    <property type="component" value="Unassembled WGS sequence"/>
</dbReference>
<evidence type="ECO:0000313" key="2">
    <source>
        <dbReference type="Proteomes" id="UP000246740"/>
    </source>
</evidence>
<dbReference type="AlphaFoldDB" id="A0A317XJY9"/>